<proteinExistence type="predicted"/>
<protein>
    <submittedName>
        <fullName evidence="1">Uncharacterized protein</fullName>
    </submittedName>
</protein>
<dbReference type="EMBL" id="QTUJ01000001">
    <property type="protein sequence ID" value="REF72364.1"/>
    <property type="molecule type" value="Genomic_DNA"/>
</dbReference>
<name>A0A3D9XPK3_PARVE</name>
<dbReference type="Proteomes" id="UP000256941">
    <property type="component" value="Unassembled WGS sequence"/>
</dbReference>
<dbReference type="AlphaFoldDB" id="A0A3D9XPK3"/>
<sequence length="285" mass="31790">MLPVRYSDAMKDAPAHLVLKLDTDEPIELGAFVGAFTSIGNELERFVGERYPDFKGKAEFYVREVRAGCVEADIIPLLGSGMMFALSQAESLMLVEDFVRRWGSRIQSFVRRDRAAQPDTKAEVKDYLNAVVAIANDPNAASSLSAAVFEDGKREIKIGFQFTSEEAREAIAAIEDRRAQEKKDDDHSKIHHRVLMVFTRSDISDVGVGKPSGERVLISEISDRPLALMYGADLAAERIKHEIRDADDNLYKKGFVVDVRVQAPNGRPVAYAVMEVHEVIHLPEE</sequence>
<comment type="caution">
    <text evidence="1">The sequence shown here is derived from an EMBL/GenBank/DDBJ whole genome shotgun (WGS) entry which is preliminary data.</text>
</comment>
<dbReference type="RefSeq" id="WP_166435392.1">
    <property type="nucleotide sequence ID" value="NZ_CP038196.1"/>
</dbReference>
<evidence type="ECO:0000313" key="2">
    <source>
        <dbReference type="Proteomes" id="UP000256941"/>
    </source>
</evidence>
<evidence type="ECO:0000313" key="1">
    <source>
        <dbReference type="EMBL" id="REF72364.1"/>
    </source>
</evidence>
<organism evidence="1 2">
    <name type="scientific">Paracoccus versutus</name>
    <name type="common">Thiobacillus versutus</name>
    <dbReference type="NCBI Taxonomy" id="34007"/>
    <lineage>
        <taxon>Bacteria</taxon>
        <taxon>Pseudomonadati</taxon>
        <taxon>Pseudomonadota</taxon>
        <taxon>Alphaproteobacteria</taxon>
        <taxon>Rhodobacterales</taxon>
        <taxon>Paracoccaceae</taxon>
        <taxon>Paracoccus</taxon>
    </lineage>
</organism>
<gene>
    <name evidence="1" type="ORF">BDD41_0834</name>
</gene>
<reference evidence="1 2" key="1">
    <citation type="submission" date="2018-08" db="EMBL/GenBank/DDBJ databases">
        <title>Genomic Encyclopedia of Archaeal and Bacterial Type Strains, Phase II (KMG-II): from individual species to whole genera.</title>
        <authorList>
            <person name="Goeker M."/>
        </authorList>
    </citation>
    <scope>NUCLEOTIDE SEQUENCE [LARGE SCALE GENOMIC DNA]</scope>
    <source>
        <strain evidence="1 2">DSM 17099</strain>
    </source>
</reference>
<accession>A0A3D9XPK3</accession>